<dbReference type="AlphaFoldDB" id="A0A450V1A8"/>
<evidence type="ECO:0000313" key="1">
    <source>
        <dbReference type="EMBL" id="VFJ98476.1"/>
    </source>
</evidence>
<reference evidence="1" key="1">
    <citation type="submission" date="2019-02" db="EMBL/GenBank/DDBJ databases">
        <authorList>
            <person name="Gruber-Vodicka R. H."/>
            <person name="Seah K. B. B."/>
        </authorList>
    </citation>
    <scope>NUCLEOTIDE SEQUENCE</scope>
    <source>
        <strain evidence="1">BECK_M6</strain>
    </source>
</reference>
<protein>
    <submittedName>
        <fullName evidence="1">Uncharacterized protein</fullName>
    </submittedName>
</protein>
<organism evidence="1">
    <name type="scientific">Candidatus Kentrum sp. LFY</name>
    <dbReference type="NCBI Taxonomy" id="2126342"/>
    <lineage>
        <taxon>Bacteria</taxon>
        <taxon>Pseudomonadati</taxon>
        <taxon>Pseudomonadota</taxon>
        <taxon>Gammaproteobacteria</taxon>
        <taxon>Candidatus Kentrum</taxon>
    </lineage>
</organism>
<proteinExistence type="predicted"/>
<sequence>MRVRHAVRPQWALFCLFPAHLHKGVKFHKTLILLSIPNHASSIRAQASLENSLPTLSPPCSYLLRYFAMDPRLDTDGWLALNRPAFLHLSRQGLPPCKICRALPGATKGEILVGGAEKPSHGECPPTSPLPHEVFSWRFAPTAGCAPPIPDSDRPILVRCFFLRRANAW</sequence>
<accession>A0A450V1A8</accession>
<name>A0A450V1A8_9GAMM</name>
<dbReference type="EMBL" id="CAADFH010000084">
    <property type="protein sequence ID" value="VFJ98476.1"/>
    <property type="molecule type" value="Genomic_DNA"/>
</dbReference>
<gene>
    <name evidence="1" type="ORF">BECKLFY1418A_GA0070994_10844</name>
</gene>